<name>A0ABV2W2I8_9ACTN</name>
<evidence type="ECO:0000259" key="3">
    <source>
        <dbReference type="SMART" id="SM00822"/>
    </source>
</evidence>
<dbReference type="RefSeq" id="WP_064069433.1">
    <property type="nucleotide sequence ID" value="NZ_JBEXZM010000002.1"/>
</dbReference>
<gene>
    <name evidence="4" type="ORF">ABZ508_06075</name>
</gene>
<accession>A0ABV2W2I8</accession>
<dbReference type="PRINTS" id="PR00081">
    <property type="entry name" value="GDHRDH"/>
</dbReference>
<organism evidence="4 5">
    <name type="scientific">Streptomyces lavendulocolor</name>
    <dbReference type="NCBI Taxonomy" id="67316"/>
    <lineage>
        <taxon>Bacteria</taxon>
        <taxon>Bacillati</taxon>
        <taxon>Actinomycetota</taxon>
        <taxon>Actinomycetes</taxon>
        <taxon>Kitasatosporales</taxon>
        <taxon>Streptomycetaceae</taxon>
        <taxon>Streptomyces</taxon>
    </lineage>
</organism>
<evidence type="ECO:0000256" key="1">
    <source>
        <dbReference type="ARBA" id="ARBA00006484"/>
    </source>
</evidence>
<dbReference type="PANTHER" id="PTHR42760">
    <property type="entry name" value="SHORT-CHAIN DEHYDROGENASES/REDUCTASES FAMILY MEMBER"/>
    <property type="match status" value="1"/>
</dbReference>
<dbReference type="EMBL" id="JBEXZR010000003">
    <property type="protein sequence ID" value="MEU0706936.1"/>
    <property type="molecule type" value="Genomic_DNA"/>
</dbReference>
<evidence type="ECO:0000256" key="2">
    <source>
        <dbReference type="ARBA" id="ARBA00023002"/>
    </source>
</evidence>
<dbReference type="Pfam" id="PF13561">
    <property type="entry name" value="adh_short_C2"/>
    <property type="match status" value="1"/>
</dbReference>
<comment type="caution">
    <text evidence="4">The sequence shown here is derived from an EMBL/GenBank/DDBJ whole genome shotgun (WGS) entry which is preliminary data.</text>
</comment>
<comment type="similarity">
    <text evidence="1">Belongs to the short-chain dehydrogenases/reductases (SDR) family.</text>
</comment>
<dbReference type="SUPFAM" id="SSF51735">
    <property type="entry name" value="NAD(P)-binding Rossmann-fold domains"/>
    <property type="match status" value="1"/>
</dbReference>
<evidence type="ECO:0000313" key="4">
    <source>
        <dbReference type="EMBL" id="MEU0706936.1"/>
    </source>
</evidence>
<feature type="domain" description="Ketoreductase" evidence="3">
    <location>
        <begin position="3"/>
        <end position="171"/>
    </location>
</feature>
<reference evidence="4 5" key="1">
    <citation type="submission" date="2024-06" db="EMBL/GenBank/DDBJ databases">
        <title>The Natural Products Discovery Center: Release of the First 8490 Sequenced Strains for Exploring Actinobacteria Biosynthetic Diversity.</title>
        <authorList>
            <person name="Kalkreuter E."/>
            <person name="Kautsar S.A."/>
            <person name="Yang D."/>
            <person name="Bader C.D."/>
            <person name="Teijaro C.N."/>
            <person name="Fluegel L."/>
            <person name="Davis C.M."/>
            <person name="Simpson J.R."/>
            <person name="Lauterbach L."/>
            <person name="Steele A.D."/>
            <person name="Gui C."/>
            <person name="Meng S."/>
            <person name="Li G."/>
            <person name="Viehrig K."/>
            <person name="Ye F."/>
            <person name="Su P."/>
            <person name="Kiefer A.F."/>
            <person name="Nichols A."/>
            <person name="Cepeda A.J."/>
            <person name="Yan W."/>
            <person name="Fan B."/>
            <person name="Jiang Y."/>
            <person name="Adhikari A."/>
            <person name="Zheng C.-J."/>
            <person name="Schuster L."/>
            <person name="Cowan T.M."/>
            <person name="Smanski M.J."/>
            <person name="Chevrette M.G."/>
            <person name="De Carvalho L.P.S."/>
            <person name="Shen B."/>
        </authorList>
    </citation>
    <scope>NUCLEOTIDE SEQUENCE [LARGE SCALE GENOMIC DNA]</scope>
    <source>
        <strain evidence="4 5">NPDC006337</strain>
    </source>
</reference>
<dbReference type="InterPro" id="IPR002347">
    <property type="entry name" value="SDR_fam"/>
</dbReference>
<dbReference type="PROSITE" id="PS00061">
    <property type="entry name" value="ADH_SHORT"/>
    <property type="match status" value="1"/>
</dbReference>
<dbReference type="PRINTS" id="PR00080">
    <property type="entry name" value="SDRFAMILY"/>
</dbReference>
<dbReference type="Gene3D" id="3.40.50.720">
    <property type="entry name" value="NAD(P)-binding Rossmann-like Domain"/>
    <property type="match status" value="1"/>
</dbReference>
<proteinExistence type="inferred from homology"/>
<dbReference type="Proteomes" id="UP001550378">
    <property type="component" value="Unassembled WGS sequence"/>
</dbReference>
<keyword evidence="2" id="KW-0560">Oxidoreductase</keyword>
<dbReference type="SMART" id="SM00822">
    <property type="entry name" value="PKS_KR"/>
    <property type="match status" value="1"/>
</dbReference>
<dbReference type="InterPro" id="IPR057326">
    <property type="entry name" value="KR_dom"/>
</dbReference>
<dbReference type="InterPro" id="IPR020904">
    <property type="entry name" value="Sc_DH/Rdtase_CS"/>
</dbReference>
<sequence length="234" mass="23747">MSRSVLVTGGNRGIGLAVARALADAGDKVAVTYRSGEPPAGLFGVRCDVTDSEAVARAVEEVTIQQGPVEVLVSNAGITRDGLLLSMSEETFGSVVDTNLMGAVRVTQQVVPGMLKARWGRLIYVSSTTGTAGAPGQANYAASKAALIGLARSLAKELGPRNITANTVSPGIIATDMAEGVTGARMKQLLSETALNRTGTPQEVAEVVRFLAGDGSSYVTGANIPVTGGGGVGC</sequence>
<dbReference type="PANTHER" id="PTHR42760:SF133">
    <property type="entry name" value="3-OXOACYL-[ACYL-CARRIER-PROTEIN] REDUCTASE"/>
    <property type="match status" value="1"/>
</dbReference>
<dbReference type="InterPro" id="IPR036291">
    <property type="entry name" value="NAD(P)-bd_dom_sf"/>
</dbReference>
<evidence type="ECO:0000313" key="5">
    <source>
        <dbReference type="Proteomes" id="UP001550378"/>
    </source>
</evidence>
<protein>
    <submittedName>
        <fullName evidence="4">SDR family oxidoreductase</fullName>
    </submittedName>
</protein>
<keyword evidence="5" id="KW-1185">Reference proteome</keyword>